<dbReference type="Proteomes" id="UP000663829">
    <property type="component" value="Unassembled WGS sequence"/>
</dbReference>
<organism evidence="1 3">
    <name type="scientific">Didymodactylos carnosus</name>
    <dbReference type="NCBI Taxonomy" id="1234261"/>
    <lineage>
        <taxon>Eukaryota</taxon>
        <taxon>Metazoa</taxon>
        <taxon>Spiralia</taxon>
        <taxon>Gnathifera</taxon>
        <taxon>Rotifera</taxon>
        <taxon>Eurotatoria</taxon>
        <taxon>Bdelloidea</taxon>
        <taxon>Philodinida</taxon>
        <taxon>Philodinidae</taxon>
        <taxon>Didymodactylos</taxon>
    </lineage>
</organism>
<dbReference type="EMBL" id="CAJNOQ010049361">
    <property type="protein sequence ID" value="CAF1646178.1"/>
    <property type="molecule type" value="Genomic_DNA"/>
</dbReference>
<evidence type="ECO:0008006" key="4">
    <source>
        <dbReference type="Google" id="ProtNLM"/>
    </source>
</evidence>
<evidence type="ECO:0000313" key="1">
    <source>
        <dbReference type="EMBL" id="CAF1646178.1"/>
    </source>
</evidence>
<evidence type="ECO:0000313" key="2">
    <source>
        <dbReference type="EMBL" id="CAF4565769.1"/>
    </source>
</evidence>
<reference evidence="1" key="1">
    <citation type="submission" date="2021-02" db="EMBL/GenBank/DDBJ databases">
        <authorList>
            <person name="Nowell W R."/>
        </authorList>
    </citation>
    <scope>NUCLEOTIDE SEQUENCE</scope>
</reference>
<gene>
    <name evidence="1" type="ORF">GPM918_LOCUS45241</name>
    <name evidence="2" type="ORF">SRO942_LOCUS47567</name>
</gene>
<sequence length="305" mass="30792">MSCFINAEVIVVNSNLDNSAADLALTGPLTAGGVITLRSAIEFANFIGGSNVINFNIPATGVVIIPVGTGDGVEGDPLPEISTSLTIDGYSQPGATPAQVACNAVGFEVAQLLIILNGGAVTNGIFQNGLTLVGGSDSSVIRGLVIQEFPANGIDLNDGSAQKIVGNYIGTNETGTSAVPNGGNGINITSVTSDVFIGSLLLADRNIISGQTLLTGAFPVSGVGIYTEGSDAQIIGNFIGTDSSGTLSVPNRTGIYIFNPISATALNNTIKCNTIQNNNGTESLEGFGVIINGATDNPILSNSIS</sequence>
<proteinExistence type="predicted"/>
<evidence type="ECO:0000313" key="3">
    <source>
        <dbReference type="Proteomes" id="UP000663829"/>
    </source>
</evidence>
<dbReference type="Proteomes" id="UP000681722">
    <property type="component" value="Unassembled WGS sequence"/>
</dbReference>
<dbReference type="AlphaFoldDB" id="A0A816EFU9"/>
<accession>A0A816EFU9</accession>
<dbReference type="InterPro" id="IPR011050">
    <property type="entry name" value="Pectin_lyase_fold/virulence"/>
</dbReference>
<feature type="non-terminal residue" evidence="1">
    <location>
        <position position="305"/>
    </location>
</feature>
<keyword evidence="3" id="KW-1185">Reference proteome</keyword>
<comment type="caution">
    <text evidence="1">The sequence shown here is derived from an EMBL/GenBank/DDBJ whole genome shotgun (WGS) entry which is preliminary data.</text>
</comment>
<dbReference type="EMBL" id="CAJOBC010119073">
    <property type="protein sequence ID" value="CAF4565769.1"/>
    <property type="molecule type" value="Genomic_DNA"/>
</dbReference>
<dbReference type="SUPFAM" id="SSF51126">
    <property type="entry name" value="Pectin lyase-like"/>
    <property type="match status" value="1"/>
</dbReference>
<name>A0A816EFU9_9BILA</name>
<protein>
    <recommendedName>
        <fullName evidence="4">Right handed beta helix domain-containing protein</fullName>
    </recommendedName>
</protein>